<name>A0A6J4QWY5_9ACTN</name>
<dbReference type="AlphaFoldDB" id="A0A6J4QWY5"/>
<protein>
    <submittedName>
        <fullName evidence="1">Uncharacterized protein</fullName>
    </submittedName>
</protein>
<organism evidence="1">
    <name type="scientific">uncultured Rubrobacteraceae bacterium</name>
    <dbReference type="NCBI Taxonomy" id="349277"/>
    <lineage>
        <taxon>Bacteria</taxon>
        <taxon>Bacillati</taxon>
        <taxon>Actinomycetota</taxon>
        <taxon>Rubrobacteria</taxon>
        <taxon>Rubrobacterales</taxon>
        <taxon>Rubrobacteraceae</taxon>
        <taxon>environmental samples</taxon>
    </lineage>
</organism>
<evidence type="ECO:0000313" key="1">
    <source>
        <dbReference type="EMBL" id="CAA9453050.1"/>
    </source>
</evidence>
<accession>A0A6J4QWY5</accession>
<gene>
    <name evidence="1" type="ORF">AVDCRST_MAG58-1026</name>
</gene>
<dbReference type="EMBL" id="CADCVF010000025">
    <property type="protein sequence ID" value="CAA9453050.1"/>
    <property type="molecule type" value="Genomic_DNA"/>
</dbReference>
<reference evidence="1" key="1">
    <citation type="submission" date="2020-02" db="EMBL/GenBank/DDBJ databases">
        <authorList>
            <person name="Meier V. D."/>
        </authorList>
    </citation>
    <scope>NUCLEOTIDE SEQUENCE</scope>
    <source>
        <strain evidence="1">AVDCRST_MAG58</strain>
    </source>
</reference>
<proteinExistence type="predicted"/>
<sequence>MGEEKGTTEYAIKQVGDRYYPVIIDREAGGHFEINNPLTGGILSYNNPEAAEKYVQRARTKQT</sequence>